<comment type="caution">
    <text evidence="3">The sequence shown here is derived from an EMBL/GenBank/DDBJ whole genome shotgun (WGS) entry which is preliminary data.</text>
</comment>
<keyword evidence="4" id="KW-1185">Reference proteome</keyword>
<evidence type="ECO:0000259" key="2">
    <source>
        <dbReference type="PROSITE" id="PS50157"/>
    </source>
</evidence>
<dbReference type="SMART" id="SM00355">
    <property type="entry name" value="ZnF_C2H2"/>
    <property type="match status" value="2"/>
</dbReference>
<reference evidence="3 4" key="1">
    <citation type="submission" date="2024-07" db="EMBL/GenBank/DDBJ databases">
        <title>Section-level genome sequencing and comparative genomics of Aspergillus sections Usti and Cavernicolus.</title>
        <authorList>
            <consortium name="Lawrence Berkeley National Laboratory"/>
            <person name="Nybo J.L."/>
            <person name="Vesth T.C."/>
            <person name="Theobald S."/>
            <person name="Frisvad J.C."/>
            <person name="Larsen T.O."/>
            <person name="Kjaerboelling I."/>
            <person name="Rothschild-Mancinelli K."/>
            <person name="Lyhne E.K."/>
            <person name="Kogle M.E."/>
            <person name="Barry K."/>
            <person name="Clum A."/>
            <person name="Na H."/>
            <person name="Ledsgaard L."/>
            <person name="Lin J."/>
            <person name="Lipzen A."/>
            <person name="Kuo A."/>
            <person name="Riley R."/>
            <person name="Mondo S."/>
            <person name="Labutti K."/>
            <person name="Haridas S."/>
            <person name="Pangalinan J."/>
            <person name="Salamov A.A."/>
            <person name="Simmons B.A."/>
            <person name="Magnuson J.K."/>
            <person name="Chen J."/>
            <person name="Drula E."/>
            <person name="Henrissat B."/>
            <person name="Wiebenga A."/>
            <person name="Lubbers R.J."/>
            <person name="Gomes A.C."/>
            <person name="Makela M.R."/>
            <person name="Stajich J."/>
            <person name="Grigoriev I.V."/>
            <person name="Mortensen U.H."/>
            <person name="De Vries R.P."/>
            <person name="Baker S.E."/>
            <person name="Andersen M.R."/>
        </authorList>
    </citation>
    <scope>NUCLEOTIDE SEQUENCE [LARGE SCALE GENOMIC DNA]</scope>
    <source>
        <strain evidence="3 4">CBS 123904</strain>
    </source>
</reference>
<evidence type="ECO:0000256" key="1">
    <source>
        <dbReference type="PROSITE-ProRule" id="PRU00042"/>
    </source>
</evidence>
<dbReference type="InterPro" id="IPR013087">
    <property type="entry name" value="Znf_C2H2_type"/>
</dbReference>
<proteinExistence type="predicted"/>
<keyword evidence="1" id="KW-0862">Zinc</keyword>
<feature type="domain" description="C2H2-type" evidence="2">
    <location>
        <begin position="138"/>
        <end position="166"/>
    </location>
</feature>
<evidence type="ECO:0000313" key="3">
    <source>
        <dbReference type="EMBL" id="KAL2840813.1"/>
    </source>
</evidence>
<gene>
    <name evidence="3" type="ORF">BJY01DRAFT_16305</name>
</gene>
<keyword evidence="1" id="KW-0863">Zinc-finger</keyword>
<dbReference type="PROSITE" id="PS00028">
    <property type="entry name" value="ZINC_FINGER_C2H2_1"/>
    <property type="match status" value="2"/>
</dbReference>
<dbReference type="Proteomes" id="UP001610446">
    <property type="component" value="Unassembled WGS sequence"/>
</dbReference>
<dbReference type="Gene3D" id="3.30.160.60">
    <property type="entry name" value="Classic Zinc Finger"/>
    <property type="match status" value="1"/>
</dbReference>
<dbReference type="PROSITE" id="PS50157">
    <property type="entry name" value="ZINC_FINGER_C2H2_2"/>
    <property type="match status" value="2"/>
</dbReference>
<protein>
    <recommendedName>
        <fullName evidence="2">C2H2-type domain-containing protein</fullName>
    </recommendedName>
</protein>
<keyword evidence="1" id="KW-0479">Metal-binding</keyword>
<name>A0ABR4JL99_9EURO</name>
<dbReference type="EMBL" id="JBFXLU010000117">
    <property type="protein sequence ID" value="KAL2840813.1"/>
    <property type="molecule type" value="Genomic_DNA"/>
</dbReference>
<feature type="domain" description="C2H2-type" evidence="2">
    <location>
        <begin position="171"/>
        <end position="194"/>
    </location>
</feature>
<organism evidence="3 4">
    <name type="scientific">Aspergillus pseudoustus</name>
    <dbReference type="NCBI Taxonomy" id="1810923"/>
    <lineage>
        <taxon>Eukaryota</taxon>
        <taxon>Fungi</taxon>
        <taxon>Dikarya</taxon>
        <taxon>Ascomycota</taxon>
        <taxon>Pezizomycotina</taxon>
        <taxon>Eurotiomycetes</taxon>
        <taxon>Eurotiomycetidae</taxon>
        <taxon>Eurotiales</taxon>
        <taxon>Aspergillaceae</taxon>
        <taxon>Aspergillus</taxon>
        <taxon>Aspergillus subgen. Nidulantes</taxon>
    </lineage>
</organism>
<evidence type="ECO:0000313" key="4">
    <source>
        <dbReference type="Proteomes" id="UP001610446"/>
    </source>
</evidence>
<sequence>MNDFVVVGISRLITHPSLLSAKQQLGSVLHTCVGGASRSPPKIRGRCSAGSMNSDLLANFNRPKNLVKMTKRMNPISYSLLFAEAVLCRLNRIKTVWSDSSENLGPDTVLQVAVLLSNIEKTLGIDYLPAKPTPNANPTCVVCSRAYNRIGDLNYHIKTIHPFLRPVLEAKTCNCCRKEYNSNKKLVSHERLVHRAVYLSRAEFIWPGFIQLKSEEAQMSFQDNLDGDRQISKTYAFGETANMVPASVETCNEMEESRSSGRYPVNDSVPLQYDSEFYGDLESLIFSEPSLAFGSSIQFPPDYPF</sequence>
<accession>A0ABR4JL99</accession>